<dbReference type="AlphaFoldDB" id="A0A511NCT5"/>
<feature type="chain" id="PRO_5021900444" description="Copper amine oxidase-like N-terminal domain-containing protein" evidence="1">
    <location>
        <begin position="27"/>
        <end position="195"/>
    </location>
</feature>
<dbReference type="SUPFAM" id="SSF55383">
    <property type="entry name" value="Copper amine oxidase, domain N"/>
    <property type="match status" value="1"/>
</dbReference>
<dbReference type="RefSeq" id="WP_146892096.1">
    <property type="nucleotide sequence ID" value="NZ_BJXB01000061.1"/>
</dbReference>
<organism evidence="3 4">
    <name type="scientific">Deinococcus cellulosilyticus (strain DSM 18568 / NBRC 106333 / KACC 11606 / 5516J-15)</name>
    <dbReference type="NCBI Taxonomy" id="1223518"/>
    <lineage>
        <taxon>Bacteria</taxon>
        <taxon>Thermotogati</taxon>
        <taxon>Deinococcota</taxon>
        <taxon>Deinococci</taxon>
        <taxon>Deinococcales</taxon>
        <taxon>Deinococcaceae</taxon>
        <taxon>Deinococcus</taxon>
    </lineage>
</organism>
<dbReference type="InterPro" id="IPR012854">
    <property type="entry name" value="Cu_amine_oxidase-like_N"/>
</dbReference>
<feature type="domain" description="Copper amine oxidase-like N-terminal" evidence="2">
    <location>
        <begin position="83"/>
        <end position="165"/>
    </location>
</feature>
<dbReference type="Proteomes" id="UP000321306">
    <property type="component" value="Unassembled WGS sequence"/>
</dbReference>
<dbReference type="EMBL" id="BJXB01000061">
    <property type="protein sequence ID" value="GEM50151.1"/>
    <property type="molecule type" value="Genomic_DNA"/>
</dbReference>
<protein>
    <recommendedName>
        <fullName evidence="2">Copper amine oxidase-like N-terminal domain-containing protein</fullName>
    </recommendedName>
</protein>
<evidence type="ECO:0000313" key="4">
    <source>
        <dbReference type="Proteomes" id="UP000321306"/>
    </source>
</evidence>
<dbReference type="Pfam" id="PF07833">
    <property type="entry name" value="Cu_amine_oxidN1"/>
    <property type="match status" value="1"/>
</dbReference>
<accession>A0A511NCT5</accession>
<dbReference type="InterPro" id="IPR036582">
    <property type="entry name" value="Mao_N_sf"/>
</dbReference>
<reference evidence="3 4" key="1">
    <citation type="submission" date="2019-07" db="EMBL/GenBank/DDBJ databases">
        <title>Whole genome shotgun sequence of Deinococcus cellulosilyticus NBRC 106333.</title>
        <authorList>
            <person name="Hosoyama A."/>
            <person name="Uohara A."/>
            <person name="Ohji S."/>
            <person name="Ichikawa N."/>
        </authorList>
    </citation>
    <scope>NUCLEOTIDE SEQUENCE [LARGE SCALE GENOMIC DNA]</scope>
    <source>
        <strain evidence="3 4">NBRC 106333</strain>
    </source>
</reference>
<evidence type="ECO:0000256" key="1">
    <source>
        <dbReference type="SAM" id="SignalP"/>
    </source>
</evidence>
<feature type="signal peptide" evidence="1">
    <location>
        <begin position="1"/>
        <end position="26"/>
    </location>
</feature>
<keyword evidence="1" id="KW-0732">Signal</keyword>
<sequence>MRTSAPLISAALMTIGLFFISQNAEAHRSGCHRWHSCPSDTGSYVCGDLGYTSGCGGYEEEVEVAPATSQPKVYTPPTPPKPQKPKYATAGIAYVPVGDLVKGLSGATFYKSGSSYVLGVGSKRLTLQLGSKSAKLGSSKFALLGAPYLKENRVFVPVKSLSSVGCGIASMDGYGKTMLIQCSKAGNAEVTYEIW</sequence>
<evidence type="ECO:0000313" key="3">
    <source>
        <dbReference type="EMBL" id="GEM50151.1"/>
    </source>
</evidence>
<dbReference type="OrthoDB" id="74235at2"/>
<proteinExistence type="predicted"/>
<name>A0A511NCT5_DEIC1</name>
<gene>
    <name evidence="3" type="ORF">DC3_57860</name>
</gene>
<keyword evidence="4" id="KW-1185">Reference proteome</keyword>
<evidence type="ECO:0000259" key="2">
    <source>
        <dbReference type="Pfam" id="PF07833"/>
    </source>
</evidence>
<comment type="caution">
    <text evidence="3">The sequence shown here is derived from an EMBL/GenBank/DDBJ whole genome shotgun (WGS) entry which is preliminary data.</text>
</comment>